<dbReference type="WBParaSite" id="snap_masked-unitig_39107-processed-gene-0.0-mRNA-1">
    <property type="protein sequence ID" value="snap_masked-unitig_39107-processed-gene-0.0-mRNA-1"/>
    <property type="gene ID" value="snap_masked-unitig_39107-processed-gene-0.0"/>
</dbReference>
<accession>A0A1I8JR91</accession>
<reference evidence="4" key="1">
    <citation type="submission" date="2016-11" db="UniProtKB">
        <authorList>
            <consortium name="WormBaseParasite"/>
        </authorList>
    </citation>
    <scope>IDENTIFICATION</scope>
</reference>
<dbReference type="InterPro" id="IPR043936">
    <property type="entry name" value="HOOK_N"/>
</dbReference>
<dbReference type="AlphaFoldDB" id="A0A1I8JR91"/>
<evidence type="ECO:0000259" key="2">
    <source>
        <dbReference type="Pfam" id="PF19047"/>
    </source>
</evidence>
<evidence type="ECO:0000313" key="3">
    <source>
        <dbReference type="Proteomes" id="UP000095280"/>
    </source>
</evidence>
<name>A0A1I8JR91_9PLAT</name>
<dbReference type="Pfam" id="PF19047">
    <property type="entry name" value="HOOK_N"/>
    <property type="match status" value="1"/>
</dbReference>
<evidence type="ECO:0000313" key="4">
    <source>
        <dbReference type="WBParaSite" id="snap_masked-unitig_39107-processed-gene-0.0-mRNA-1"/>
    </source>
</evidence>
<dbReference type="Gene3D" id="1.10.418.10">
    <property type="entry name" value="Calponin-like domain"/>
    <property type="match status" value="1"/>
</dbReference>
<dbReference type="Proteomes" id="UP000095280">
    <property type="component" value="Unplaced"/>
</dbReference>
<dbReference type="InterPro" id="IPR036872">
    <property type="entry name" value="CH_dom_sf"/>
</dbReference>
<keyword evidence="3" id="KW-1185">Reference proteome</keyword>
<proteinExistence type="predicted"/>
<organism evidence="3 4">
    <name type="scientific">Macrostomum lignano</name>
    <dbReference type="NCBI Taxonomy" id="282301"/>
    <lineage>
        <taxon>Eukaryota</taxon>
        <taxon>Metazoa</taxon>
        <taxon>Spiralia</taxon>
        <taxon>Lophotrochozoa</taxon>
        <taxon>Platyhelminthes</taxon>
        <taxon>Rhabditophora</taxon>
        <taxon>Macrostomorpha</taxon>
        <taxon>Macrostomida</taxon>
        <taxon>Macrostomidae</taxon>
        <taxon>Macrostomum</taxon>
    </lineage>
</organism>
<feature type="domain" description="HOOK N-terminal" evidence="2">
    <location>
        <begin position="44"/>
        <end position="85"/>
    </location>
</feature>
<sequence length="792" mass="85351">MLQFYMCSCCLIATLKLSQSDSTTLPMLDLNAYVNYEEDRAASQLEMHRLLMLFLGIAIQCKRKDEFIAAMETLPDEIQEDIMENYRTVSLSAFFPTSSEEDSGLAIWSVWTAAEARTGGAGLRKCCRRPRWTALRSTEARRGGEVLPGELWCCTAQELLSRSPSRASFANRHHLVAAVESGRRCLSYWTPPISARTSWPAQLEAKTAEAVKLNEKLRRQKDKVQASEKATAAKVKPHQTAHGNSQLVEGPAALVEDSCNQQPAARRRDDHSSACRMQCAATKLGRTARADPNVAPGDWRAPHQLGGEQAVPEFGELEAEVDRCAPLVQLDGRKRGPSATRQAGAMKFLEVKGAGADQARTWLRRATARDGRAAGQAREAQLETATKGGGGQGSTSWWARGSRPRSTEGYEGDEGTAEAELAEMEVMLQSAELTSQSCDKLKIGGVQNLHYLTRRTERLLQENAGSCAKTKAADSTAAGRWEPVAAGQAGPSIFSGRTPSIEIVAAEQAEVQRRLPQAQPVGVRVLSDGSRLVVANMRIQSRHQHQRLRHQLGYTRSAKADGGVLGASSSGARCERSALVHVELQVALAAPIVTATPQRGPEPSRRKSLASLVSEQAVVLSEPLSSTSASWLASASNLRDATGAGPFVPHLNGRPVRRASAAATSSPNPGQLFSPVPTAVPPMASWWTSTKLASIRRRSQSSWYTKAPNSWPTVSGVASCRASRSRFNEGSNRPAASMATDTCIAGEVPVELAGDHLVRGAADGRLDGRVKAMLTVHSGGRFLHVGQATNHL</sequence>
<feature type="compositionally biased region" description="Basic and acidic residues" evidence="1">
    <location>
        <begin position="214"/>
        <end position="226"/>
    </location>
</feature>
<protein>
    <submittedName>
        <fullName evidence="4">HOOK_N domain-containing protein</fullName>
    </submittedName>
</protein>
<dbReference type="GO" id="GO:0030705">
    <property type="term" value="P:cytoskeleton-dependent intracellular transport"/>
    <property type="evidence" value="ECO:0007669"/>
    <property type="project" value="InterPro"/>
</dbReference>
<feature type="region of interest" description="Disordered" evidence="1">
    <location>
        <begin position="214"/>
        <end position="244"/>
    </location>
</feature>
<feature type="compositionally biased region" description="Low complexity" evidence="1">
    <location>
        <begin position="373"/>
        <end position="383"/>
    </location>
</feature>
<feature type="region of interest" description="Disordered" evidence="1">
    <location>
        <begin position="367"/>
        <end position="416"/>
    </location>
</feature>
<dbReference type="SUPFAM" id="SSF116907">
    <property type="entry name" value="Hook domain"/>
    <property type="match status" value="1"/>
</dbReference>
<evidence type="ECO:0000256" key="1">
    <source>
        <dbReference type="SAM" id="MobiDB-lite"/>
    </source>
</evidence>